<organism evidence="2 3">
    <name type="scientific">Acinetobacter albensis</name>
    <dbReference type="NCBI Taxonomy" id="1673609"/>
    <lineage>
        <taxon>Bacteria</taxon>
        <taxon>Pseudomonadati</taxon>
        <taxon>Pseudomonadota</taxon>
        <taxon>Gammaproteobacteria</taxon>
        <taxon>Moraxellales</taxon>
        <taxon>Moraxellaceae</taxon>
        <taxon>Acinetobacter</taxon>
    </lineage>
</organism>
<name>A0A1C4GWX4_9GAMM</name>
<reference evidence="2 3" key="1">
    <citation type="submission" date="2016-08" db="EMBL/GenBank/DDBJ databases">
        <authorList>
            <person name="Seilhamer J.J."/>
        </authorList>
    </citation>
    <scope>NUCLEOTIDE SEQUENCE [LARGE SCALE GENOMIC DNA]</scope>
    <source>
        <strain evidence="2 3">ANC 4874</strain>
    </source>
</reference>
<protein>
    <submittedName>
        <fullName evidence="2">Uncharacterized protein</fullName>
    </submittedName>
</protein>
<dbReference type="Proteomes" id="UP000243661">
    <property type="component" value="Unassembled WGS sequence"/>
</dbReference>
<gene>
    <name evidence="2" type="ORF">GA0116959_111116</name>
</gene>
<evidence type="ECO:0000256" key="1">
    <source>
        <dbReference type="SAM" id="MobiDB-lite"/>
    </source>
</evidence>
<dbReference type="EMBL" id="FMBK01000011">
    <property type="protein sequence ID" value="SCC72706.1"/>
    <property type="molecule type" value="Genomic_DNA"/>
</dbReference>
<sequence length="82" mass="9265">MLLIGHPTQVESSAIRIEKIMFVHTNTTKKASFIQFSTHATTNNPTPHSNDQPQKPAQDEKAPIKEQDDQKQDLDKKEPVSK</sequence>
<feature type="compositionally biased region" description="Polar residues" evidence="1">
    <location>
        <begin position="36"/>
        <end position="55"/>
    </location>
</feature>
<proteinExistence type="predicted"/>
<accession>A0A1C4GWX4</accession>
<evidence type="ECO:0000313" key="2">
    <source>
        <dbReference type="EMBL" id="SCC72706.1"/>
    </source>
</evidence>
<feature type="compositionally biased region" description="Basic and acidic residues" evidence="1">
    <location>
        <begin position="57"/>
        <end position="82"/>
    </location>
</feature>
<dbReference type="AlphaFoldDB" id="A0A1C4GWX4"/>
<feature type="region of interest" description="Disordered" evidence="1">
    <location>
        <begin position="36"/>
        <end position="82"/>
    </location>
</feature>
<evidence type="ECO:0000313" key="3">
    <source>
        <dbReference type="Proteomes" id="UP000243661"/>
    </source>
</evidence>